<keyword evidence="1" id="KW-0378">Hydrolase</keyword>
<dbReference type="InterPro" id="IPR001932">
    <property type="entry name" value="PPM-type_phosphatase-like_dom"/>
</dbReference>
<dbReference type="AlphaFoldDB" id="A0A6J4H3U9"/>
<protein>
    <submittedName>
        <fullName evidence="3">Stage II sporulation protein E</fullName>
    </submittedName>
</protein>
<feature type="domain" description="PPM-type phosphatase" evidence="2">
    <location>
        <begin position="265"/>
        <end position="481"/>
    </location>
</feature>
<organism evidence="3">
    <name type="scientific">uncultured Blastococcus sp</name>
    <dbReference type="NCBI Taxonomy" id="217144"/>
    <lineage>
        <taxon>Bacteria</taxon>
        <taxon>Bacillati</taxon>
        <taxon>Actinomycetota</taxon>
        <taxon>Actinomycetes</taxon>
        <taxon>Geodermatophilales</taxon>
        <taxon>Geodermatophilaceae</taxon>
        <taxon>Blastococcus</taxon>
        <taxon>environmental samples</taxon>
    </lineage>
</organism>
<evidence type="ECO:0000256" key="1">
    <source>
        <dbReference type="ARBA" id="ARBA00022801"/>
    </source>
</evidence>
<dbReference type="PANTHER" id="PTHR43156:SF2">
    <property type="entry name" value="STAGE II SPORULATION PROTEIN E"/>
    <property type="match status" value="1"/>
</dbReference>
<sequence length="488" mass="52342">MPRPERMPEQLQPSALRAAVDFAGLSLEQVWVRYFGLGGRADLMDLDAHLTGLVSMPPAQADVLAHAVNECLDELVAARRVPYSRPMRAGRPSTSPLTALVELLRAAGAAPPDQLPALAASAGRALGVEVTVHLVDHEQRNLVRMSHAVRGAAPVRLALDATMAGRAFRTGEIVPSDRGNTPRLWVPIIDGADRLGVLEAGVPDGADLHEPALRDNCLWLARLLGYLIASMQPYGDQLERARRNRPLSASAELIWQQLPPLTAATDTFVLAGLLEPSYDVGGDVFDYALSETTVSLGIFDAVGHGMPAALMATSALAGYRSARRDARGVFDQARAIDDVISGTFPSSAFVTGVIAEVDLASGRLRYVNAGHPPPVLLRGGKVVKELTGGRRVPFGLATDGLTVAEEALEPGDWLCLYTDGIAEARDATGAWFGEERLMDFLTREISAGQTPPETVRRLTEAVLRHQGGLLQDDATVLLARWTRTETSE</sequence>
<gene>
    <name evidence="3" type="ORF">AVDCRST_MAG52-225</name>
</gene>
<dbReference type="SMART" id="SM00331">
    <property type="entry name" value="PP2C_SIG"/>
    <property type="match status" value="1"/>
</dbReference>
<evidence type="ECO:0000313" key="3">
    <source>
        <dbReference type="EMBL" id="CAA9213533.1"/>
    </source>
</evidence>
<dbReference type="InterPro" id="IPR052016">
    <property type="entry name" value="Bact_Sigma-Reg"/>
</dbReference>
<dbReference type="GO" id="GO:0016791">
    <property type="term" value="F:phosphatase activity"/>
    <property type="evidence" value="ECO:0007669"/>
    <property type="project" value="TreeGrafter"/>
</dbReference>
<dbReference type="PANTHER" id="PTHR43156">
    <property type="entry name" value="STAGE II SPORULATION PROTEIN E-RELATED"/>
    <property type="match status" value="1"/>
</dbReference>
<name>A0A6J4H3U9_9ACTN</name>
<dbReference type="InterPro" id="IPR036457">
    <property type="entry name" value="PPM-type-like_dom_sf"/>
</dbReference>
<dbReference type="SUPFAM" id="SSF81606">
    <property type="entry name" value="PP2C-like"/>
    <property type="match status" value="1"/>
</dbReference>
<reference evidence="3" key="1">
    <citation type="submission" date="2020-02" db="EMBL/GenBank/DDBJ databases">
        <authorList>
            <person name="Meier V. D."/>
        </authorList>
    </citation>
    <scope>NUCLEOTIDE SEQUENCE</scope>
    <source>
        <strain evidence="3">AVDCRST_MAG52</strain>
    </source>
</reference>
<dbReference type="EMBL" id="CADCTN010000011">
    <property type="protein sequence ID" value="CAA9213533.1"/>
    <property type="molecule type" value="Genomic_DNA"/>
</dbReference>
<proteinExistence type="predicted"/>
<evidence type="ECO:0000259" key="2">
    <source>
        <dbReference type="SMART" id="SM00331"/>
    </source>
</evidence>
<dbReference type="Gene3D" id="3.60.40.10">
    <property type="entry name" value="PPM-type phosphatase domain"/>
    <property type="match status" value="1"/>
</dbReference>
<accession>A0A6J4H3U9</accession>
<dbReference type="Pfam" id="PF07228">
    <property type="entry name" value="SpoIIE"/>
    <property type="match status" value="1"/>
</dbReference>